<sequence length="154" mass="18255">MTEKKQFLKISNLVKFYLYGLQGIFMEVIYTSIYDSIALKSWRLTGVSSVWAFFIYATSHLAIEVMSRHLIKKKIPIAIRGVIYVIWTYFWEFSTGFLLKQFDACPWNYDFVYNFMGIITLEYAPMWYIACLFAELITIPCVNDIYYSKFVKVE</sequence>
<evidence type="ECO:0000256" key="1">
    <source>
        <dbReference type="ARBA" id="ARBA00004141"/>
    </source>
</evidence>
<feature type="transmembrane region" description="Helical" evidence="6">
    <location>
        <begin position="12"/>
        <end position="30"/>
    </location>
</feature>
<dbReference type="GO" id="GO:0016020">
    <property type="term" value="C:membrane"/>
    <property type="evidence" value="ECO:0007669"/>
    <property type="project" value="UniProtKB-SubCell"/>
</dbReference>
<dbReference type="OrthoDB" id="5946847at2759"/>
<dbReference type="EMBL" id="REGN01001139">
    <property type="protein sequence ID" value="RNA36693.1"/>
    <property type="molecule type" value="Genomic_DNA"/>
</dbReference>
<evidence type="ECO:0000313" key="8">
    <source>
        <dbReference type="Proteomes" id="UP000276133"/>
    </source>
</evidence>
<name>A0A3M7SLN6_BRAPC</name>
<dbReference type="Proteomes" id="UP000276133">
    <property type="component" value="Unassembled WGS sequence"/>
</dbReference>
<keyword evidence="8" id="KW-1185">Reference proteome</keyword>
<accession>A0A3M7SLN6</accession>
<evidence type="ECO:0000313" key="7">
    <source>
        <dbReference type="EMBL" id="RNA36693.1"/>
    </source>
</evidence>
<evidence type="ECO:0000256" key="5">
    <source>
        <dbReference type="ARBA" id="ARBA00023136"/>
    </source>
</evidence>
<feature type="transmembrane region" description="Helical" evidence="6">
    <location>
        <begin position="111"/>
        <end position="130"/>
    </location>
</feature>
<reference evidence="7 8" key="1">
    <citation type="journal article" date="2018" name="Sci. Rep.">
        <title>Genomic signatures of local adaptation to the degree of environmental predictability in rotifers.</title>
        <authorList>
            <person name="Franch-Gras L."/>
            <person name="Hahn C."/>
            <person name="Garcia-Roger E.M."/>
            <person name="Carmona M.J."/>
            <person name="Serra M."/>
            <person name="Gomez A."/>
        </authorList>
    </citation>
    <scope>NUCLEOTIDE SEQUENCE [LARGE SCALE GENOMIC DNA]</scope>
    <source>
        <strain evidence="7">HYR1</strain>
    </source>
</reference>
<dbReference type="STRING" id="10195.A0A3M7SLN6"/>
<protein>
    <submittedName>
        <fullName evidence="7">Transmembrane protein-like</fullName>
    </submittedName>
</protein>
<evidence type="ECO:0000256" key="3">
    <source>
        <dbReference type="ARBA" id="ARBA00022692"/>
    </source>
</evidence>
<comment type="similarity">
    <text evidence="2">Belongs to the TMEM229 family.</text>
</comment>
<evidence type="ECO:0000256" key="4">
    <source>
        <dbReference type="ARBA" id="ARBA00022989"/>
    </source>
</evidence>
<dbReference type="PANTHER" id="PTHR31746">
    <property type="entry name" value="TRANSMEMBRANE PROTEIN 229 FAMILY MEMBER"/>
    <property type="match status" value="1"/>
</dbReference>
<evidence type="ECO:0000256" key="6">
    <source>
        <dbReference type="SAM" id="Phobius"/>
    </source>
</evidence>
<organism evidence="7 8">
    <name type="scientific">Brachionus plicatilis</name>
    <name type="common">Marine rotifer</name>
    <name type="synonym">Brachionus muelleri</name>
    <dbReference type="NCBI Taxonomy" id="10195"/>
    <lineage>
        <taxon>Eukaryota</taxon>
        <taxon>Metazoa</taxon>
        <taxon>Spiralia</taxon>
        <taxon>Gnathifera</taxon>
        <taxon>Rotifera</taxon>
        <taxon>Eurotatoria</taxon>
        <taxon>Monogononta</taxon>
        <taxon>Pseudotrocha</taxon>
        <taxon>Ploima</taxon>
        <taxon>Brachionidae</taxon>
        <taxon>Brachionus</taxon>
    </lineage>
</organism>
<keyword evidence="3 6" id="KW-0812">Transmembrane</keyword>
<dbReference type="AlphaFoldDB" id="A0A3M7SLN6"/>
<dbReference type="PANTHER" id="PTHR31746:SF3">
    <property type="entry name" value="TRANSMEMBRANE PROTEIN 229B"/>
    <property type="match status" value="1"/>
</dbReference>
<keyword evidence="5 6" id="KW-0472">Membrane</keyword>
<feature type="transmembrane region" description="Helical" evidence="6">
    <location>
        <begin position="75"/>
        <end position="91"/>
    </location>
</feature>
<gene>
    <name evidence="7" type="ORF">BpHYR1_011342</name>
</gene>
<keyword evidence="4 6" id="KW-1133">Transmembrane helix</keyword>
<feature type="transmembrane region" description="Helical" evidence="6">
    <location>
        <begin position="42"/>
        <end position="63"/>
    </location>
</feature>
<comment type="subcellular location">
    <subcellularLocation>
        <location evidence="1">Membrane</location>
        <topology evidence="1">Multi-pass membrane protein</topology>
    </subcellularLocation>
</comment>
<evidence type="ECO:0000256" key="2">
    <source>
        <dbReference type="ARBA" id="ARBA00006371"/>
    </source>
</evidence>
<comment type="caution">
    <text evidence="7">The sequence shown here is derived from an EMBL/GenBank/DDBJ whole genome shotgun (WGS) entry which is preliminary data.</text>
</comment>
<dbReference type="Pfam" id="PF06541">
    <property type="entry name" value="ABC_trans_CmpB"/>
    <property type="match status" value="1"/>
</dbReference>
<proteinExistence type="inferred from homology"/>
<dbReference type="InterPro" id="IPR010540">
    <property type="entry name" value="CmpB_TMEM229"/>
</dbReference>